<evidence type="ECO:0000256" key="1">
    <source>
        <dbReference type="SAM" id="Phobius"/>
    </source>
</evidence>
<dbReference type="OrthoDB" id="981124at2"/>
<accession>A0A2U2B5P4</accession>
<dbReference type="InterPro" id="IPR010994">
    <property type="entry name" value="RuvA_2-like"/>
</dbReference>
<dbReference type="PANTHER" id="PTHR21180">
    <property type="entry name" value="ENDONUCLEASE/EXONUCLEASE/PHOSPHATASE FAMILY DOMAIN-CONTAINING PROTEIN 1"/>
    <property type="match status" value="1"/>
</dbReference>
<organism evidence="2 3">
    <name type="scientific">Marinilabilia rubra</name>
    <dbReference type="NCBI Taxonomy" id="2162893"/>
    <lineage>
        <taxon>Bacteria</taxon>
        <taxon>Pseudomonadati</taxon>
        <taxon>Bacteroidota</taxon>
        <taxon>Bacteroidia</taxon>
        <taxon>Marinilabiliales</taxon>
        <taxon>Marinilabiliaceae</taxon>
        <taxon>Marinilabilia</taxon>
    </lineage>
</organism>
<dbReference type="EMBL" id="QEWP01000015">
    <property type="protein sequence ID" value="PWD98376.1"/>
    <property type="molecule type" value="Genomic_DNA"/>
</dbReference>
<gene>
    <name evidence="2" type="ORF">DDZ16_15720</name>
</gene>
<protein>
    <submittedName>
        <fullName evidence="2">DNA-binding protein</fullName>
    </submittedName>
</protein>
<dbReference type="Pfam" id="PF12836">
    <property type="entry name" value="HHH_3"/>
    <property type="match status" value="2"/>
</dbReference>
<dbReference type="PANTHER" id="PTHR21180:SF32">
    <property type="entry name" value="ENDONUCLEASE_EXONUCLEASE_PHOSPHATASE FAMILY DOMAIN-CONTAINING PROTEIN 1"/>
    <property type="match status" value="1"/>
</dbReference>
<dbReference type="RefSeq" id="WP_109265437.1">
    <property type="nucleotide sequence ID" value="NZ_QEWP01000015.1"/>
</dbReference>
<evidence type="ECO:0000313" key="3">
    <source>
        <dbReference type="Proteomes" id="UP000244956"/>
    </source>
</evidence>
<sequence>MWKDWLAFTRKEQYGILVLTILIFILLIVRLSVGIWDEPPQRVEKAEINDLIEFEEVKEPAKSQQDTRQYHFSGNFNPNKVNVTALDEMGFSSYAVVNWIKYLEAGGHFSSLSDVGKVYGIDSIALVQMAPFVHFSISREEPASKSSPSHSRNFRYNQAKQDISHADKPGTDVNHEVVKVEINSATPEDFRQIRGIGEVYSSRIVAYRNLLGGFYSVNQIREVYGISEELFDDLCENFEIEGEPFRKIKINEASLRVLKAHPYISFYQARDIIEYRNNNGAFEEPETLEQLASFDGNELKRILPYFSF</sequence>
<keyword evidence="1" id="KW-1133">Transmembrane helix</keyword>
<keyword evidence="1" id="KW-0812">Transmembrane</keyword>
<dbReference type="Gene3D" id="1.10.150.280">
    <property type="entry name" value="AF1531-like domain"/>
    <property type="match status" value="2"/>
</dbReference>
<dbReference type="InterPro" id="IPR051675">
    <property type="entry name" value="Endo/Exo/Phosphatase_dom_1"/>
</dbReference>
<dbReference type="Proteomes" id="UP000244956">
    <property type="component" value="Unassembled WGS sequence"/>
</dbReference>
<name>A0A2U2B5P4_9BACT</name>
<feature type="transmembrane region" description="Helical" evidence="1">
    <location>
        <begin position="14"/>
        <end position="36"/>
    </location>
</feature>
<dbReference type="SUPFAM" id="SSF47781">
    <property type="entry name" value="RuvA domain 2-like"/>
    <property type="match status" value="3"/>
</dbReference>
<dbReference type="GO" id="GO:0015628">
    <property type="term" value="P:protein secretion by the type II secretion system"/>
    <property type="evidence" value="ECO:0007669"/>
    <property type="project" value="TreeGrafter"/>
</dbReference>
<dbReference type="GO" id="GO:0003677">
    <property type="term" value="F:DNA binding"/>
    <property type="evidence" value="ECO:0007669"/>
    <property type="project" value="UniProtKB-KW"/>
</dbReference>
<keyword evidence="1" id="KW-0472">Membrane</keyword>
<evidence type="ECO:0000313" key="2">
    <source>
        <dbReference type="EMBL" id="PWD98376.1"/>
    </source>
</evidence>
<keyword evidence="3" id="KW-1185">Reference proteome</keyword>
<keyword evidence="2" id="KW-0238">DNA-binding</keyword>
<reference evidence="2 3" key="1">
    <citation type="submission" date="2018-05" db="EMBL/GenBank/DDBJ databases">
        <title>Marinilabilia rubrum sp. nov., isolated from saltern sediment.</title>
        <authorList>
            <person name="Zhang R."/>
        </authorList>
    </citation>
    <scope>NUCLEOTIDE SEQUENCE [LARGE SCALE GENOMIC DNA]</scope>
    <source>
        <strain evidence="2 3">WTE16</strain>
    </source>
</reference>
<proteinExistence type="predicted"/>
<dbReference type="AlphaFoldDB" id="A0A2U2B5P4"/>
<dbReference type="GO" id="GO:0015627">
    <property type="term" value="C:type II protein secretion system complex"/>
    <property type="evidence" value="ECO:0007669"/>
    <property type="project" value="TreeGrafter"/>
</dbReference>
<comment type="caution">
    <text evidence="2">The sequence shown here is derived from an EMBL/GenBank/DDBJ whole genome shotgun (WGS) entry which is preliminary data.</text>
</comment>